<keyword evidence="3 7" id="KW-0808">Transferase</keyword>
<dbReference type="InterPro" id="IPR016181">
    <property type="entry name" value="Acyl_CoA_acyltransferase"/>
</dbReference>
<gene>
    <name evidence="7" type="ORF">ESN35_10275</name>
</gene>
<evidence type="ECO:0000313" key="8">
    <source>
        <dbReference type="Proteomes" id="UP000293589"/>
    </source>
</evidence>
<dbReference type="Pfam" id="PF13508">
    <property type="entry name" value="Acetyltransf_7"/>
    <property type="match status" value="1"/>
</dbReference>
<name>A0A4P6DXZ0_9BIFI</name>
<keyword evidence="1" id="KW-0678">Repressor</keyword>
<keyword evidence="2" id="KW-1277">Toxin-antitoxin system</keyword>
<dbReference type="PANTHER" id="PTHR36449:SF1">
    <property type="entry name" value="ACETYLTRANSFERASE"/>
    <property type="match status" value="1"/>
</dbReference>
<accession>A0A4P6DXZ0</accession>
<evidence type="ECO:0000256" key="1">
    <source>
        <dbReference type="ARBA" id="ARBA00022491"/>
    </source>
</evidence>
<reference evidence="7 8" key="1">
    <citation type="submission" date="2019-01" db="EMBL/GenBank/DDBJ databases">
        <title>Complete genome sequence of Bifidobacterium gallinarum CACC 514.</title>
        <authorList>
            <person name="Jung M."/>
        </authorList>
    </citation>
    <scope>NUCLEOTIDE SEQUENCE [LARGE SCALE GENOMIC DNA]</scope>
    <source>
        <strain evidence="7 8">CACC 514</strain>
    </source>
</reference>
<evidence type="ECO:0000259" key="6">
    <source>
        <dbReference type="PROSITE" id="PS51186"/>
    </source>
</evidence>
<evidence type="ECO:0000313" key="7">
    <source>
        <dbReference type="EMBL" id="QAY33734.1"/>
    </source>
</evidence>
<protein>
    <submittedName>
        <fullName evidence="7">N-acetyltransferase</fullName>
    </submittedName>
</protein>
<dbReference type="SUPFAM" id="SSF55729">
    <property type="entry name" value="Acyl-CoA N-acyltransferases (Nat)"/>
    <property type="match status" value="1"/>
</dbReference>
<dbReference type="Gene3D" id="3.40.630.30">
    <property type="match status" value="1"/>
</dbReference>
<proteinExistence type="predicted"/>
<dbReference type="AlphaFoldDB" id="A0A4P6DXZ0"/>
<dbReference type="PANTHER" id="PTHR36449">
    <property type="entry name" value="ACETYLTRANSFERASE-RELATED"/>
    <property type="match status" value="1"/>
</dbReference>
<evidence type="ECO:0000256" key="4">
    <source>
        <dbReference type="ARBA" id="ARBA00023315"/>
    </source>
</evidence>
<evidence type="ECO:0000256" key="5">
    <source>
        <dbReference type="ARBA" id="ARBA00049880"/>
    </source>
</evidence>
<sequence>MGMSDFTEPRRIADTDDITGFQCGVPIVDNWLYTHLKNAGRRHTAVAYGSFHEGRLAGFYTLSSYAVRREAARGWLGRNAPDPVPAILLGMLGVDIRYQTRHLGSKLLKNAVERALSASEIIGARALMVEPVSQHAAGFYERFGFRPVTGSDILYIPLK</sequence>
<dbReference type="KEGG" id="bgx:ESN35_10275"/>
<evidence type="ECO:0000256" key="2">
    <source>
        <dbReference type="ARBA" id="ARBA00022649"/>
    </source>
</evidence>
<dbReference type="InterPro" id="IPR000182">
    <property type="entry name" value="GNAT_dom"/>
</dbReference>
<evidence type="ECO:0000256" key="3">
    <source>
        <dbReference type="ARBA" id="ARBA00022679"/>
    </source>
</evidence>
<feature type="domain" description="N-acetyltransferase" evidence="6">
    <location>
        <begin position="1"/>
        <end position="159"/>
    </location>
</feature>
<dbReference type="PROSITE" id="PS51186">
    <property type="entry name" value="GNAT"/>
    <property type="match status" value="1"/>
</dbReference>
<organism evidence="7 8">
    <name type="scientific">Bifidobacterium pullorum subsp. gallinarum</name>
    <dbReference type="NCBI Taxonomy" id="78344"/>
    <lineage>
        <taxon>Bacteria</taxon>
        <taxon>Bacillati</taxon>
        <taxon>Actinomycetota</taxon>
        <taxon>Actinomycetes</taxon>
        <taxon>Bifidobacteriales</taxon>
        <taxon>Bifidobacteriaceae</taxon>
        <taxon>Bifidobacterium</taxon>
    </lineage>
</organism>
<dbReference type="Proteomes" id="UP000293589">
    <property type="component" value="Chromosome"/>
</dbReference>
<keyword evidence="4" id="KW-0012">Acyltransferase</keyword>
<dbReference type="GO" id="GO:0016747">
    <property type="term" value="F:acyltransferase activity, transferring groups other than amino-acyl groups"/>
    <property type="evidence" value="ECO:0007669"/>
    <property type="project" value="InterPro"/>
</dbReference>
<comment type="catalytic activity">
    <reaction evidence="5">
        <text>glycyl-tRNA(Gly) + acetyl-CoA = N-acetylglycyl-tRNA(Gly) + CoA + H(+)</text>
        <dbReference type="Rhea" id="RHEA:81867"/>
        <dbReference type="Rhea" id="RHEA-COMP:9683"/>
        <dbReference type="Rhea" id="RHEA-COMP:19766"/>
        <dbReference type="ChEBI" id="CHEBI:15378"/>
        <dbReference type="ChEBI" id="CHEBI:57287"/>
        <dbReference type="ChEBI" id="CHEBI:57288"/>
        <dbReference type="ChEBI" id="CHEBI:78522"/>
        <dbReference type="ChEBI" id="CHEBI:232036"/>
    </reaction>
</comment>
<dbReference type="EMBL" id="CP035464">
    <property type="protein sequence ID" value="QAY33734.1"/>
    <property type="molecule type" value="Genomic_DNA"/>
</dbReference>